<evidence type="ECO:0000256" key="2">
    <source>
        <dbReference type="SAM" id="SignalP"/>
    </source>
</evidence>
<keyword evidence="4" id="KW-1185">Reference proteome</keyword>
<evidence type="ECO:0000256" key="1">
    <source>
        <dbReference type="SAM" id="Phobius"/>
    </source>
</evidence>
<organism evidence="3 4">
    <name type="scientific">Hansschlegelia zhihuaiae</name>
    <dbReference type="NCBI Taxonomy" id="405005"/>
    <lineage>
        <taxon>Bacteria</taxon>
        <taxon>Pseudomonadati</taxon>
        <taxon>Pseudomonadota</taxon>
        <taxon>Alphaproteobacteria</taxon>
        <taxon>Hyphomicrobiales</taxon>
        <taxon>Methylopilaceae</taxon>
        <taxon>Hansschlegelia</taxon>
    </lineage>
</organism>
<keyword evidence="2" id="KW-0732">Signal</keyword>
<name>A0A4V1KJV6_9HYPH</name>
<protein>
    <recommendedName>
        <fullName evidence="5">TIGR02186 family protein</fullName>
    </recommendedName>
</protein>
<comment type="caution">
    <text evidence="3">The sequence shown here is derived from an EMBL/GenBank/DDBJ whole genome shotgun (WGS) entry which is preliminary data.</text>
</comment>
<dbReference type="EMBL" id="RYFI01000001">
    <property type="protein sequence ID" value="RXF75522.1"/>
    <property type="molecule type" value="Genomic_DNA"/>
</dbReference>
<dbReference type="Pfam" id="PF09608">
    <property type="entry name" value="Alph_Pro_TM"/>
    <property type="match status" value="1"/>
</dbReference>
<feature type="chain" id="PRO_5020204168" description="TIGR02186 family protein" evidence="2">
    <location>
        <begin position="20"/>
        <end position="255"/>
    </location>
</feature>
<keyword evidence="1" id="KW-1133">Transmembrane helix</keyword>
<gene>
    <name evidence="3" type="ORF">EK403_01310</name>
</gene>
<feature type="transmembrane region" description="Helical" evidence="1">
    <location>
        <begin position="231"/>
        <end position="252"/>
    </location>
</feature>
<dbReference type="InterPro" id="IPR019088">
    <property type="entry name" value="CHP02186-rel_TM"/>
</dbReference>
<accession>A0A4V1KJV6</accession>
<keyword evidence="1" id="KW-0812">Transmembrane</keyword>
<dbReference type="AlphaFoldDB" id="A0A4V1KJV6"/>
<proteinExistence type="predicted"/>
<keyword evidence="1" id="KW-0472">Membrane</keyword>
<feature type="signal peptide" evidence="2">
    <location>
        <begin position="1"/>
        <end position="19"/>
    </location>
</feature>
<reference evidence="3 4" key="1">
    <citation type="submission" date="2018-12" db="EMBL/GenBank/DDBJ databases">
        <title>bacterium Hansschlegelia zhihuaiae S113.</title>
        <authorList>
            <person name="He J."/>
        </authorList>
    </citation>
    <scope>NUCLEOTIDE SEQUENCE [LARGE SCALE GENOMIC DNA]</scope>
    <source>
        <strain evidence="3 4">S 113</strain>
    </source>
</reference>
<evidence type="ECO:0008006" key="5">
    <source>
        <dbReference type="Google" id="ProtNLM"/>
    </source>
</evidence>
<dbReference type="Proteomes" id="UP000289708">
    <property type="component" value="Unassembled WGS sequence"/>
</dbReference>
<dbReference type="RefSeq" id="WP_128775701.1">
    <property type="nucleotide sequence ID" value="NZ_RYFI01000001.1"/>
</dbReference>
<dbReference type="OrthoDB" id="9815212at2"/>
<evidence type="ECO:0000313" key="3">
    <source>
        <dbReference type="EMBL" id="RXF75522.1"/>
    </source>
</evidence>
<evidence type="ECO:0000313" key="4">
    <source>
        <dbReference type="Proteomes" id="UP000289708"/>
    </source>
</evidence>
<sequence>MRAALLLIGLVLAPAPARADGLLLTLSTPKVVIASNFQGGEVTLFGAAVDASGAVQSVEDYDLVVTTRGPAETLTVREKSRSHGLWLNRSGREFREVPYFLNVLSSRPLDEITDFQRRREGGLGLDAVAAGGLSNALTPLKGDDAKFSAALRRLQERRLLWREDASGVEVIGSSLFKGAITLPPNVPFGDFSIEARLMRAGVTVATGATTFRVAKDGFEARVAGLAETNRAAYGAATVALALLFGWLASVMFRRD</sequence>